<protein>
    <submittedName>
        <fullName evidence="3">Uncharacterized protein</fullName>
    </submittedName>
</protein>
<dbReference type="GO" id="GO:0006355">
    <property type="term" value="P:regulation of DNA-templated transcription"/>
    <property type="evidence" value="ECO:0007669"/>
    <property type="project" value="InterPro"/>
</dbReference>
<comment type="caution">
    <text evidence="3">The sequence shown here is derived from an EMBL/GenBank/DDBJ whole genome shotgun (WGS) entry which is preliminary data.</text>
</comment>
<gene>
    <name evidence="3" type="ORF">A3A57_00910</name>
</gene>
<dbReference type="InterPro" id="IPR036388">
    <property type="entry name" value="WH-like_DNA-bd_sf"/>
</dbReference>
<keyword evidence="1" id="KW-0805">Transcription regulation</keyword>
<accession>A0A1G1WS79</accession>
<evidence type="ECO:0000313" key="4">
    <source>
        <dbReference type="Proteomes" id="UP000179279"/>
    </source>
</evidence>
<evidence type="ECO:0000256" key="1">
    <source>
        <dbReference type="ARBA" id="ARBA00023015"/>
    </source>
</evidence>
<dbReference type="AlphaFoldDB" id="A0A1G1WS79"/>
<evidence type="ECO:0000256" key="2">
    <source>
        <dbReference type="ARBA" id="ARBA00023163"/>
    </source>
</evidence>
<dbReference type="InterPro" id="IPR006793">
    <property type="entry name" value="FaeA"/>
</dbReference>
<dbReference type="Gene3D" id="1.10.10.10">
    <property type="entry name" value="Winged helix-like DNA-binding domain superfamily/Winged helix DNA-binding domain"/>
    <property type="match status" value="1"/>
</dbReference>
<dbReference type="Proteomes" id="UP000179279">
    <property type="component" value="Unassembled WGS sequence"/>
</dbReference>
<sequence>MVNGAKEGSMTVVAAQKLTAEVSFRGQAPPETIELSGYGTVFLCQTVRRGMDPRGYEQDEELSIRMVRETRRWRGVLDVRVQIMPSSEIARGSSWFARFADFAHLFVPIELGRFEQFSFEHPAERPSGSLTIRVTSPQLETQGGLPALTTDEVAVLELLRRVRPEAYLSFTTKEVAERAGLSLYQAKRALRSLRRMGLTHHASGGGRSSDGTSYGPAHWYWLYPR</sequence>
<dbReference type="Pfam" id="PF04703">
    <property type="entry name" value="FaeA"/>
    <property type="match status" value="1"/>
</dbReference>
<evidence type="ECO:0000313" key="3">
    <source>
        <dbReference type="EMBL" id="OGY30602.1"/>
    </source>
</evidence>
<name>A0A1G1WS79_9BACT</name>
<proteinExistence type="predicted"/>
<reference evidence="3 4" key="1">
    <citation type="journal article" date="2016" name="Nat. Commun.">
        <title>Thousands of microbial genomes shed light on interconnected biogeochemical processes in an aquifer system.</title>
        <authorList>
            <person name="Anantharaman K."/>
            <person name="Brown C.T."/>
            <person name="Hug L.A."/>
            <person name="Sharon I."/>
            <person name="Castelle C.J."/>
            <person name="Probst A.J."/>
            <person name="Thomas B.C."/>
            <person name="Singh A."/>
            <person name="Wilkins M.J."/>
            <person name="Karaoz U."/>
            <person name="Brodie E.L."/>
            <person name="Williams K.H."/>
            <person name="Hubbard S.S."/>
            <person name="Banfield J.F."/>
        </authorList>
    </citation>
    <scope>NUCLEOTIDE SEQUENCE [LARGE SCALE GENOMIC DNA]</scope>
</reference>
<keyword evidence="2" id="KW-0804">Transcription</keyword>
<dbReference type="EMBL" id="MHDA01000047">
    <property type="protein sequence ID" value="OGY30602.1"/>
    <property type="molecule type" value="Genomic_DNA"/>
</dbReference>
<organism evidence="3 4">
    <name type="scientific">Candidatus Woykebacteria bacterium RIFCSPLOWO2_01_FULL_41_12</name>
    <dbReference type="NCBI Taxonomy" id="1802604"/>
    <lineage>
        <taxon>Bacteria</taxon>
        <taxon>Candidatus Woykeibacteriota</taxon>
    </lineage>
</organism>